<evidence type="ECO:0000313" key="7">
    <source>
        <dbReference type="EMBL" id="AVM86015.1"/>
    </source>
</evidence>
<dbReference type="Gene3D" id="2.70.20.60">
    <property type="entry name" value="Viral matrix protein, C-terminal domain"/>
    <property type="match status" value="1"/>
</dbReference>
<evidence type="ECO:0000256" key="3">
    <source>
        <dbReference type="ARBA" id="ARBA00022844"/>
    </source>
</evidence>
<reference evidence="7" key="1">
    <citation type="submission" date="2017-11" db="EMBL/GenBank/DDBJ databases">
        <title>Discovery of three new Paramyxovirus species in rodents: expansion of the proposed genus 'Jeilong virus'.</title>
        <authorList>
            <person name="Vanmechelen B."/>
            <person name="Bletsa M."/>
            <person name="Vrancken B."/>
            <person name="Gryseels S."/>
            <person name="Leirs H."/>
            <person name="Gouy de Bellocq J."/>
            <person name="Lemey P."/>
            <person name="Maes P."/>
        </authorList>
    </citation>
    <scope>NUCLEOTIDE SEQUENCE [LARGE SCALE GENOMIC DNA]</scope>
    <source>
        <strain evidence="7">MOZ135_1</strain>
    </source>
</reference>
<dbReference type="GO" id="GO:0019068">
    <property type="term" value="P:virion assembly"/>
    <property type="evidence" value="ECO:0007669"/>
    <property type="project" value="InterPro"/>
</dbReference>
<dbReference type="InterPro" id="IPR000982">
    <property type="entry name" value="Matrix_Paramyxo_N"/>
</dbReference>
<proteinExistence type="predicted"/>
<protein>
    <recommendedName>
        <fullName evidence="2">Matrix protein</fullName>
    </recommendedName>
</protein>
<dbReference type="GeneID" id="40527132"/>
<keyword evidence="4" id="KW-0468">Viral matrix protein</keyword>
<dbReference type="Gene3D" id="2.70.20.50">
    <property type="entry name" value="Viral matrix protein, N-terminal domain"/>
    <property type="match status" value="1"/>
</dbReference>
<comment type="subcellular location">
    <subcellularLocation>
        <location evidence="1">Virion</location>
    </subcellularLocation>
</comment>
<dbReference type="Pfam" id="PF00661">
    <property type="entry name" value="Matrix_Paramyxo_N"/>
    <property type="match status" value="1"/>
</dbReference>
<gene>
    <name evidence="7" type="primary">M</name>
</gene>
<sequence length="352" mass="39399">MYYKKLRIKVIHITMEGKADFLPSSWSEGGILHAIEAEADDEGKLVPKYRVVNPGWNSRKGSGFMYLLIYGIIEEKESKDKKNRGFKSFGAFPLGVGRSRADPQDLLDAVLQLDITVRRTAGAGEKLVMGTNNINPILTPWKGILTNGAVFQAIKVCNNVDTIMVDRPQKLRPIFLTITLLTDAGCYKIPRTILDFRASGAMSFNLLVVLSIGADFTPYGTKGMINEDGERVTTFMVHIGNFVRRCGKEYSVDYCRQKVDKMDLRFSLGAVGGLSFHVKLAGKVSKTLRAQLGHRTTICYSLMDTNPYLNRVMWKAECSIQKVTAVFQPSVPRDFKIYDDVLIDHTGKILKQ</sequence>
<keyword evidence="8" id="KW-1185">Reference proteome</keyword>
<evidence type="ECO:0000256" key="4">
    <source>
        <dbReference type="ARBA" id="ARBA00023311"/>
    </source>
</evidence>
<evidence type="ECO:0000313" key="8">
    <source>
        <dbReference type="Proteomes" id="UP000297081"/>
    </source>
</evidence>
<dbReference type="InterPro" id="IPR042540">
    <property type="entry name" value="Matrix_N"/>
</dbReference>
<organism evidence="7">
    <name type="scientific">Mount Mabu Lophuromys virus 1</name>
    <dbReference type="NCBI Taxonomy" id="2116559"/>
    <lineage>
        <taxon>Viruses</taxon>
        <taxon>Riboviria</taxon>
        <taxon>Orthornavirae</taxon>
        <taxon>Negarnaviricota</taxon>
        <taxon>Haploviricotina</taxon>
        <taxon>Monjiviricetes</taxon>
        <taxon>Mononegavirales</taxon>
        <taxon>Paramyxoviridae</taxon>
        <taxon>Orthoparamyxovirinae</taxon>
        <taxon>Jeilongvirus</taxon>
        <taxon>Jeilongvirus lophuromysis</taxon>
    </lineage>
</organism>
<name>A0A2P1GJA5_9MONO</name>
<dbReference type="GO" id="GO:0039660">
    <property type="term" value="F:structural constituent of virion"/>
    <property type="evidence" value="ECO:0007669"/>
    <property type="project" value="UniProtKB-KW"/>
</dbReference>
<dbReference type="EMBL" id="MG573140">
    <property type="protein sequence ID" value="AVM86015.1"/>
    <property type="molecule type" value="Viral_cRNA"/>
</dbReference>
<accession>A0A2P1GJA5</accession>
<dbReference type="InterPro" id="IPR042539">
    <property type="entry name" value="Matrix_C"/>
</dbReference>
<evidence type="ECO:0000259" key="6">
    <source>
        <dbReference type="Pfam" id="PF23765"/>
    </source>
</evidence>
<evidence type="ECO:0000256" key="2">
    <source>
        <dbReference type="ARBA" id="ARBA00017678"/>
    </source>
</evidence>
<dbReference type="Proteomes" id="UP000297081">
    <property type="component" value="Segment"/>
</dbReference>
<dbReference type="KEGG" id="vg:40527132"/>
<dbReference type="RefSeq" id="YP_009666843.1">
    <property type="nucleotide sequence ID" value="NC_043539.1"/>
</dbReference>
<feature type="domain" description="Matrix protein C-terminal Paramyxoviridae" evidence="6">
    <location>
        <begin position="187"/>
        <end position="344"/>
    </location>
</feature>
<dbReference type="Pfam" id="PF23765">
    <property type="entry name" value="Matrix_Paramyxo_C"/>
    <property type="match status" value="1"/>
</dbReference>
<dbReference type="GO" id="GO:0044423">
    <property type="term" value="C:virion component"/>
    <property type="evidence" value="ECO:0007669"/>
    <property type="project" value="UniProtKB-KW"/>
</dbReference>
<feature type="domain" description="Matrix protein N-terminal" evidence="5">
    <location>
        <begin position="19"/>
        <end position="183"/>
    </location>
</feature>
<evidence type="ECO:0000256" key="1">
    <source>
        <dbReference type="ARBA" id="ARBA00004328"/>
    </source>
</evidence>
<keyword evidence="3" id="KW-0946">Virion</keyword>
<evidence type="ECO:0000259" key="5">
    <source>
        <dbReference type="Pfam" id="PF00661"/>
    </source>
</evidence>
<dbReference type="InterPro" id="IPR055413">
    <property type="entry name" value="Matrix_Paramyxo_C"/>
</dbReference>